<dbReference type="InterPro" id="IPR016300">
    <property type="entry name" value="ATPase_ArsA/GET3"/>
</dbReference>
<dbReference type="GO" id="GO:0016887">
    <property type="term" value="F:ATP hydrolysis activity"/>
    <property type="evidence" value="ECO:0007669"/>
    <property type="project" value="InterPro"/>
</dbReference>
<dbReference type="CDD" id="cd02035">
    <property type="entry name" value="ArsA"/>
    <property type="match status" value="1"/>
</dbReference>
<evidence type="ECO:0000256" key="1">
    <source>
        <dbReference type="ARBA" id="ARBA00011040"/>
    </source>
</evidence>
<dbReference type="AlphaFoldDB" id="A0AA43UDI9"/>
<dbReference type="PANTHER" id="PTHR10803">
    <property type="entry name" value="ARSENICAL PUMP-DRIVING ATPASE ARSENITE-TRANSLOCATING ATPASE"/>
    <property type="match status" value="1"/>
</dbReference>
<dbReference type="GO" id="GO:0005524">
    <property type="term" value="F:ATP binding"/>
    <property type="evidence" value="ECO:0007669"/>
    <property type="project" value="InterPro"/>
</dbReference>
<dbReference type="SUPFAM" id="SSF52540">
    <property type="entry name" value="P-loop containing nucleoside triphosphate hydrolases"/>
    <property type="match status" value="1"/>
</dbReference>
<proteinExistence type="inferred from homology"/>
<feature type="non-terminal residue" evidence="3">
    <location>
        <position position="248"/>
    </location>
</feature>
<dbReference type="Proteomes" id="UP001171751">
    <property type="component" value="Unassembled WGS sequence"/>
</dbReference>
<dbReference type="Gene3D" id="3.40.50.300">
    <property type="entry name" value="P-loop containing nucleotide triphosphate hydrolases"/>
    <property type="match status" value="1"/>
</dbReference>
<organism evidence="3 4">
    <name type="scientific">Atopococcus tabaci</name>
    <dbReference type="NCBI Taxonomy" id="269774"/>
    <lineage>
        <taxon>Bacteria</taxon>
        <taxon>Bacillati</taxon>
        <taxon>Bacillota</taxon>
        <taxon>Bacilli</taxon>
        <taxon>Lactobacillales</taxon>
        <taxon>Carnobacteriaceae</taxon>
        <taxon>Atopococcus</taxon>
    </lineage>
</organism>
<accession>A0AA43UDI9</accession>
<dbReference type="InterPro" id="IPR025723">
    <property type="entry name" value="ArsA/GET3_ATPase-like"/>
</dbReference>
<dbReference type="Pfam" id="PF02374">
    <property type="entry name" value="ArsA_ATPase"/>
    <property type="match status" value="1"/>
</dbReference>
<reference evidence="3" key="1">
    <citation type="submission" date="2023-07" db="EMBL/GenBank/DDBJ databases">
        <title>Between Cages and Wild: Unraveling the Impact of Captivity on Animal Microbiomes and Antimicrobial Resistance.</title>
        <authorList>
            <person name="Schmartz G.P."/>
            <person name="Rehner J."/>
            <person name="Schuff M.J."/>
            <person name="Becker S.L."/>
            <person name="Kravczyk M."/>
            <person name="Gurevich A."/>
            <person name="Francke R."/>
            <person name="Mueller R."/>
            <person name="Keller V."/>
            <person name="Keller A."/>
        </authorList>
    </citation>
    <scope>NUCLEOTIDE SEQUENCE</scope>
    <source>
        <strain evidence="3">S39M_St_73</strain>
    </source>
</reference>
<keyword evidence="4" id="KW-1185">Reference proteome</keyword>
<dbReference type="NCBIfam" id="TIGR00345">
    <property type="entry name" value="GET3_arsA_TRC40"/>
    <property type="match status" value="1"/>
</dbReference>
<dbReference type="InterPro" id="IPR027417">
    <property type="entry name" value="P-loop_NTPase"/>
</dbReference>
<evidence type="ECO:0000313" key="3">
    <source>
        <dbReference type="EMBL" id="MDO5457985.1"/>
    </source>
</evidence>
<name>A0AA43UDI9_9LACT</name>
<comment type="similarity">
    <text evidence="1">Belongs to the arsA ATPase family.</text>
</comment>
<protein>
    <submittedName>
        <fullName evidence="3">TRC40/GET3/ArsA family transport-energizing ATPase</fullName>
    </submittedName>
</protein>
<sequence length="248" mass="27223">MEKYTPKNLDLTKYLFFTGKGGVGKTTLASATAAHLADAGYKVTLVSTDPASNLQDVFETELSNKAASVAGVDNLKVANFDPETAVEEYIEKSVGPYRGILPEEAIENMEEQLSGSCTQEVASFNEFAYFLTDPQVAEENDYVIFDTAPTGHTLRMLELPSAWTHFFDENTTGASCMGQLSGLSDERERIEEAMRVLSDESLTSLYLVTRPQEAAIVEADRAAHELKELGINKQYLIVNGLLEEATDE</sequence>
<evidence type="ECO:0000259" key="2">
    <source>
        <dbReference type="Pfam" id="PF02374"/>
    </source>
</evidence>
<dbReference type="EMBL" id="JAUNQW010000053">
    <property type="protein sequence ID" value="MDO5457985.1"/>
    <property type="molecule type" value="Genomic_DNA"/>
</dbReference>
<dbReference type="PANTHER" id="PTHR10803:SF3">
    <property type="entry name" value="ATPASE GET3"/>
    <property type="match status" value="1"/>
</dbReference>
<evidence type="ECO:0000313" key="4">
    <source>
        <dbReference type="Proteomes" id="UP001171751"/>
    </source>
</evidence>
<feature type="domain" description="ArsA/GET3 Anion-transporting ATPase-like" evidence="2">
    <location>
        <begin position="12"/>
        <end position="247"/>
    </location>
</feature>
<gene>
    <name evidence="3" type="ORF">Q4F26_06515</name>
</gene>
<comment type="caution">
    <text evidence="3">The sequence shown here is derived from an EMBL/GenBank/DDBJ whole genome shotgun (WGS) entry which is preliminary data.</text>
</comment>